<dbReference type="Proteomes" id="UP001174691">
    <property type="component" value="Unassembled WGS sequence"/>
</dbReference>
<dbReference type="SUPFAM" id="SSF63829">
    <property type="entry name" value="Calcium-dependent phosphotriesterase"/>
    <property type="match status" value="1"/>
</dbReference>
<evidence type="ECO:0008006" key="3">
    <source>
        <dbReference type="Google" id="ProtNLM"/>
    </source>
</evidence>
<dbReference type="EMBL" id="JANBVN010000003">
    <property type="protein sequence ID" value="KAJ9165557.1"/>
    <property type="molecule type" value="Genomic_DNA"/>
</dbReference>
<gene>
    <name evidence="1" type="ORF">NKR19_g278</name>
</gene>
<dbReference type="Gene3D" id="2.120.10.30">
    <property type="entry name" value="TolB, C-terminal domain"/>
    <property type="match status" value="1"/>
</dbReference>
<keyword evidence="2" id="KW-1185">Reference proteome</keyword>
<name>A0AA38S9H8_9PEZI</name>
<protein>
    <recommendedName>
        <fullName evidence="3">SMP-30/Gluconolactonase/LRE-like region domain-containing protein</fullName>
    </recommendedName>
</protein>
<reference evidence="1" key="1">
    <citation type="submission" date="2022-07" db="EMBL/GenBank/DDBJ databases">
        <title>Fungi with potential for degradation of polypropylene.</title>
        <authorList>
            <person name="Gostincar C."/>
        </authorList>
    </citation>
    <scope>NUCLEOTIDE SEQUENCE</scope>
    <source>
        <strain evidence="1">EXF-13287</strain>
    </source>
</reference>
<dbReference type="InterPro" id="IPR052998">
    <property type="entry name" value="Hetero-Diels-Alderase-like"/>
</dbReference>
<proteinExistence type="predicted"/>
<dbReference type="PANTHER" id="PTHR42060:SF1">
    <property type="entry name" value="NHL REPEAT-CONTAINING PROTEIN"/>
    <property type="match status" value="1"/>
</dbReference>
<organism evidence="1 2">
    <name type="scientific">Coniochaeta hoffmannii</name>
    <dbReference type="NCBI Taxonomy" id="91930"/>
    <lineage>
        <taxon>Eukaryota</taxon>
        <taxon>Fungi</taxon>
        <taxon>Dikarya</taxon>
        <taxon>Ascomycota</taxon>
        <taxon>Pezizomycotina</taxon>
        <taxon>Sordariomycetes</taxon>
        <taxon>Sordariomycetidae</taxon>
        <taxon>Coniochaetales</taxon>
        <taxon>Coniochaetaceae</taxon>
        <taxon>Coniochaeta</taxon>
    </lineage>
</organism>
<evidence type="ECO:0000313" key="2">
    <source>
        <dbReference type="Proteomes" id="UP001174691"/>
    </source>
</evidence>
<dbReference type="PANTHER" id="PTHR42060">
    <property type="entry name" value="NHL REPEAT-CONTAINING PROTEIN-RELATED"/>
    <property type="match status" value="1"/>
</dbReference>
<dbReference type="InterPro" id="IPR011042">
    <property type="entry name" value="6-blade_b-propeller_TolB-like"/>
</dbReference>
<dbReference type="AlphaFoldDB" id="A0AA38S9H8"/>
<comment type="caution">
    <text evidence="1">The sequence shown here is derived from an EMBL/GenBank/DDBJ whole genome shotgun (WGS) entry which is preliminary data.</text>
</comment>
<sequence length="321" mass="34192">MRFSTPLLATLISPSLSSPSKPPIRQIYTFPNNTFIENIAARSDSHLLITSLSVPTLFSIDPTTTTPTAQVIHTFPNATGLSGVTEIRRDVFALVTGVWDLASTRATPGSLAIWTADFTMTTTPNPQPTRHPSNPTVLLAADSAAGRVWRVNLLTGSYEVAFSDPLLTPVGTAPGTNLGINGLKARGEYLYFTNSARRFFGRVGIDLLGSAVGRVEVIANSSVAGGDVVYDDFALEEKHDGGAWIASHPSYVVHVDSRAGQTVVNDTGLLLNPTSAAFGRGDGGEERTLYVTNGGEFVGEDFTLVNEGVVAVDMRSACYRE</sequence>
<accession>A0AA38S9H8</accession>
<evidence type="ECO:0000313" key="1">
    <source>
        <dbReference type="EMBL" id="KAJ9165557.1"/>
    </source>
</evidence>